<protein>
    <recommendedName>
        <fullName evidence="7">Cysteine-rich transmembrane domain-containing protein</fullName>
    </recommendedName>
</protein>
<proteinExistence type="inferred from homology"/>
<comment type="subcellular location">
    <subcellularLocation>
        <location evidence="1">Membrane</location>
        <topology evidence="1">Single-pass membrane protein</topology>
    </subcellularLocation>
</comment>
<dbReference type="PANTHER" id="PTHR31568:SF122">
    <property type="entry name" value="PROTEIN CYSTEINE-RICH TRANSMEMBRANE MODULE 9"/>
    <property type="match status" value="1"/>
</dbReference>
<evidence type="ECO:0000256" key="5">
    <source>
        <dbReference type="ARBA" id="ARBA00023136"/>
    </source>
</evidence>
<organism evidence="8 9">
    <name type="scientific">Eucalyptus globulus</name>
    <name type="common">Tasmanian blue gum</name>
    <dbReference type="NCBI Taxonomy" id="34317"/>
    <lineage>
        <taxon>Eukaryota</taxon>
        <taxon>Viridiplantae</taxon>
        <taxon>Streptophyta</taxon>
        <taxon>Embryophyta</taxon>
        <taxon>Tracheophyta</taxon>
        <taxon>Spermatophyta</taxon>
        <taxon>Magnoliopsida</taxon>
        <taxon>eudicotyledons</taxon>
        <taxon>Gunneridae</taxon>
        <taxon>Pentapetalae</taxon>
        <taxon>rosids</taxon>
        <taxon>malvids</taxon>
        <taxon>Myrtales</taxon>
        <taxon>Myrtaceae</taxon>
        <taxon>Myrtoideae</taxon>
        <taxon>Eucalypteae</taxon>
        <taxon>Eucalyptus</taxon>
    </lineage>
</organism>
<evidence type="ECO:0000256" key="4">
    <source>
        <dbReference type="ARBA" id="ARBA00022989"/>
    </source>
</evidence>
<evidence type="ECO:0000256" key="1">
    <source>
        <dbReference type="ARBA" id="ARBA00004167"/>
    </source>
</evidence>
<name>A0ABD3IQW7_EUCGL</name>
<dbReference type="PANTHER" id="PTHR31568">
    <property type="entry name" value="RCG49325, ISOFORM CRA_A"/>
    <property type="match status" value="1"/>
</dbReference>
<evidence type="ECO:0000256" key="2">
    <source>
        <dbReference type="ARBA" id="ARBA00009444"/>
    </source>
</evidence>
<comment type="similarity">
    <text evidence="2">Belongs to the CYSTM1 family.</text>
</comment>
<accession>A0ABD3IQW7</accession>
<evidence type="ECO:0000256" key="3">
    <source>
        <dbReference type="ARBA" id="ARBA00022692"/>
    </source>
</evidence>
<dbReference type="GO" id="GO:0016020">
    <property type="term" value="C:membrane"/>
    <property type="evidence" value="ECO:0007669"/>
    <property type="project" value="UniProtKB-SubCell"/>
</dbReference>
<feature type="region of interest" description="Disordered" evidence="6">
    <location>
        <begin position="1"/>
        <end position="51"/>
    </location>
</feature>
<gene>
    <name evidence="8" type="ORF">ACJRO7_008250</name>
</gene>
<sequence>MSDQNHLPKHTSVPANSYTGPPVVPVNPMSMKDAQGQGELKGGAHPGDQTKSRGDGFCRGFCAGLCCYCCLDICF</sequence>
<keyword evidence="5" id="KW-0472">Membrane</keyword>
<dbReference type="Pfam" id="PF12734">
    <property type="entry name" value="CYSTM"/>
    <property type="match status" value="1"/>
</dbReference>
<dbReference type="AlphaFoldDB" id="A0ABD3IQW7"/>
<evidence type="ECO:0000256" key="6">
    <source>
        <dbReference type="SAM" id="MobiDB-lite"/>
    </source>
</evidence>
<evidence type="ECO:0000259" key="7">
    <source>
        <dbReference type="Pfam" id="PF12734"/>
    </source>
</evidence>
<comment type="caution">
    <text evidence="8">The sequence shown here is derived from an EMBL/GenBank/DDBJ whole genome shotgun (WGS) entry which is preliminary data.</text>
</comment>
<evidence type="ECO:0000313" key="9">
    <source>
        <dbReference type="Proteomes" id="UP001634007"/>
    </source>
</evidence>
<reference evidence="8 9" key="1">
    <citation type="submission" date="2024-11" db="EMBL/GenBank/DDBJ databases">
        <title>Chromosome-level genome assembly of Eucalyptus globulus Labill. provides insights into its genome evolution.</title>
        <authorList>
            <person name="Li X."/>
        </authorList>
    </citation>
    <scope>NUCLEOTIDE SEQUENCE [LARGE SCALE GENOMIC DNA]</scope>
    <source>
        <strain evidence="8">CL2024</strain>
        <tissue evidence="8">Fresh tender leaves</tissue>
    </source>
</reference>
<dbReference type="InterPro" id="IPR044850">
    <property type="entry name" value="WIH1-like"/>
</dbReference>
<feature type="domain" description="Cysteine-rich transmembrane" evidence="7">
    <location>
        <begin position="48"/>
        <end position="75"/>
    </location>
</feature>
<dbReference type="InterPro" id="IPR028144">
    <property type="entry name" value="CYSTM_dom"/>
</dbReference>
<keyword evidence="4" id="KW-1133">Transmembrane helix</keyword>
<keyword evidence="9" id="KW-1185">Reference proteome</keyword>
<evidence type="ECO:0000313" key="8">
    <source>
        <dbReference type="EMBL" id="KAL3716637.1"/>
    </source>
</evidence>
<dbReference type="EMBL" id="JBJKBG010000011">
    <property type="protein sequence ID" value="KAL3716637.1"/>
    <property type="molecule type" value="Genomic_DNA"/>
</dbReference>
<dbReference type="Proteomes" id="UP001634007">
    <property type="component" value="Unassembled WGS sequence"/>
</dbReference>
<keyword evidence="3" id="KW-0812">Transmembrane</keyword>